<feature type="domain" description="DCD" evidence="1">
    <location>
        <begin position="15"/>
        <end position="145"/>
    </location>
</feature>
<reference evidence="3" key="1">
    <citation type="journal article" date="2023" name="Proc. Natl. Acad. Sci. U.S.A.">
        <title>Genomic and structural basis for evolution of tropane alkaloid biosynthesis.</title>
        <authorList>
            <person name="Wanga Y.-J."/>
            <person name="Taina T."/>
            <person name="Yua J.-Y."/>
            <person name="Lia J."/>
            <person name="Xua B."/>
            <person name="Chenc J."/>
            <person name="D'Auriad J.C."/>
            <person name="Huanga J.-P."/>
            <person name="Huanga S.-X."/>
        </authorList>
    </citation>
    <scope>NUCLEOTIDE SEQUENCE [LARGE SCALE GENOMIC DNA]</scope>
    <source>
        <strain evidence="3">cv. KIB-2019</strain>
    </source>
</reference>
<organism evidence="2 3">
    <name type="scientific">Anisodus acutangulus</name>
    <dbReference type="NCBI Taxonomy" id="402998"/>
    <lineage>
        <taxon>Eukaryota</taxon>
        <taxon>Viridiplantae</taxon>
        <taxon>Streptophyta</taxon>
        <taxon>Embryophyta</taxon>
        <taxon>Tracheophyta</taxon>
        <taxon>Spermatophyta</taxon>
        <taxon>Magnoliopsida</taxon>
        <taxon>eudicotyledons</taxon>
        <taxon>Gunneridae</taxon>
        <taxon>Pentapetalae</taxon>
        <taxon>asterids</taxon>
        <taxon>lamiids</taxon>
        <taxon>Solanales</taxon>
        <taxon>Solanaceae</taxon>
        <taxon>Solanoideae</taxon>
        <taxon>Hyoscyameae</taxon>
        <taxon>Anisodus</taxon>
    </lineage>
</organism>
<name>A0A9Q1MSJ9_9SOLA</name>
<dbReference type="PROSITE" id="PS51222">
    <property type="entry name" value="DCD"/>
    <property type="match status" value="1"/>
</dbReference>
<dbReference type="Proteomes" id="UP001152561">
    <property type="component" value="Unassembled WGS sequence"/>
</dbReference>
<dbReference type="InterPro" id="IPR013989">
    <property type="entry name" value="Dev_and_cell_death_domain"/>
</dbReference>
<dbReference type="AlphaFoldDB" id="A0A9Q1MSJ9"/>
<protein>
    <recommendedName>
        <fullName evidence="1">DCD domain-containing protein</fullName>
    </recommendedName>
</protein>
<dbReference type="PANTHER" id="PTHR46444">
    <property type="entry name" value="DCD (DEVELOPMENT AND CELL DEATH) DOMAIN PROTEIN-RELATED"/>
    <property type="match status" value="1"/>
</dbReference>
<evidence type="ECO:0000313" key="3">
    <source>
        <dbReference type="Proteomes" id="UP001152561"/>
    </source>
</evidence>
<proteinExistence type="predicted"/>
<sequence length="160" mass="18622">MEYDNEENGFISVPAPEFGAIFMSNIATKRDCFKHKVFGLLSSMANFVKEVKKGMILFLFDYERRQLFGVYWAISGGGMNIVPHAYSSSGKQFSVQVRIVPIWYYSPLSENEFRDAIRENYFSARKFHFGLSDEQVHKLLRLFSSRKLKNKLPREVSQLE</sequence>
<gene>
    <name evidence="2" type="ORF">K7X08_019993</name>
</gene>
<evidence type="ECO:0000313" key="2">
    <source>
        <dbReference type="EMBL" id="KAJ8567785.1"/>
    </source>
</evidence>
<accession>A0A9Q1MSJ9</accession>
<dbReference type="EMBL" id="JAJAGQ010000003">
    <property type="protein sequence ID" value="KAJ8567785.1"/>
    <property type="molecule type" value="Genomic_DNA"/>
</dbReference>
<dbReference type="Pfam" id="PF10539">
    <property type="entry name" value="Dev_Cell_Death"/>
    <property type="match status" value="1"/>
</dbReference>
<dbReference type="PANTHER" id="PTHR46444:SF9">
    <property type="entry name" value="DCD (DEVELOPMENT AND CELL DEATH) DOMAIN PROTEIN"/>
    <property type="match status" value="1"/>
</dbReference>
<dbReference type="OrthoDB" id="1292730at2759"/>
<evidence type="ECO:0000259" key="1">
    <source>
        <dbReference type="PROSITE" id="PS51222"/>
    </source>
</evidence>
<dbReference type="SMART" id="SM00767">
    <property type="entry name" value="DCD"/>
    <property type="match status" value="1"/>
</dbReference>
<keyword evidence="3" id="KW-1185">Reference proteome</keyword>
<comment type="caution">
    <text evidence="2">The sequence shown here is derived from an EMBL/GenBank/DDBJ whole genome shotgun (WGS) entry which is preliminary data.</text>
</comment>